<keyword evidence="3" id="KW-0479">Metal-binding</keyword>
<accession>A0A8X7S2V8</accession>
<evidence type="ECO:0000256" key="8">
    <source>
        <dbReference type="PROSITE-ProRule" id="PRU00455"/>
    </source>
</evidence>
<evidence type="ECO:0000256" key="3">
    <source>
        <dbReference type="ARBA" id="ARBA00022723"/>
    </source>
</evidence>
<dbReference type="InterPro" id="IPR013083">
    <property type="entry name" value="Znf_RING/FYVE/PHD"/>
</dbReference>
<sequence>MDGVGPRINLQSLDSYRDNIRLRLCRLKDHVLEVPSTNAEFGCPANVTCFAMQRHLQQCEYSSTLEGRCVCPFSGYSFIGTYRKLYDHASSGHSDELQMIECGETMSISFANHQRVVLKEQSRRGGELIVVDRLIQPHGAHSIVFLFTLRGKHLLRTYVIEALPEYPLTPIKFNKLGLVASRGKSKKSKKVGLGRGQENIGDGGENCGDIAETEEQEESDDERNYIIQRRMTPERLFSMDRSDVGTLQNLAARVDALERNGCHLDKFVNPVTRVFCLEEDPRVPNIRVEASVKATDVREPEIGEDCDTRKGQPVSMEEKDDRVDETVEILTLMGSKTLVVGTEDNQLKALDDAKVQAFKGDEDEPEKASSNIIKPSKPIRKSARVAALSEKINTNYLVVYGPVDKAKVKSLNAFVKKSKGDSTYPPGDVLMAKDFFKNFLKPRCWLSFSELDVPLAMYRLRFSRNPSVFISPRIAIPDAVFQMWWSSKYKEWLGDQSKIPKGTYDYYIGKKPTINPPGKRWGRDVDTLYSVLMETIKEAAMPFAHMAPYVSDAEVQKVMDIYCIQFVTDGVPQGKSPHGDCGIYAVKFLECLVMGVAFAHEHLRDSIMMIMRRKLAAEMYDETRQIFEDMR</sequence>
<comment type="similarity">
    <text evidence="1">Belongs to the peptidase C48 family.</text>
</comment>
<dbReference type="GO" id="GO:0008234">
    <property type="term" value="F:cysteine-type peptidase activity"/>
    <property type="evidence" value="ECO:0007669"/>
    <property type="project" value="InterPro"/>
</dbReference>
<keyword evidence="12" id="KW-1185">Reference proteome</keyword>
<proteinExistence type="inferred from homology"/>
<evidence type="ECO:0000313" key="12">
    <source>
        <dbReference type="Proteomes" id="UP000886595"/>
    </source>
</evidence>
<dbReference type="SUPFAM" id="SSF54001">
    <property type="entry name" value="Cysteine proteinases"/>
    <property type="match status" value="1"/>
</dbReference>
<keyword evidence="5" id="KW-0378">Hydrolase</keyword>
<dbReference type="PROSITE" id="PS51081">
    <property type="entry name" value="ZF_SIAH"/>
    <property type="match status" value="1"/>
</dbReference>
<gene>
    <name evidence="11" type="ORF">Bca52824_035294</name>
</gene>
<reference evidence="11 12" key="1">
    <citation type="submission" date="2020-02" db="EMBL/GenBank/DDBJ databases">
        <authorList>
            <person name="Ma Q."/>
            <person name="Huang Y."/>
            <person name="Song X."/>
            <person name="Pei D."/>
        </authorList>
    </citation>
    <scope>NUCLEOTIDE SEQUENCE [LARGE SCALE GENOMIC DNA]</scope>
    <source>
        <strain evidence="11">Sxm20200214</strain>
        <tissue evidence="11">Leaf</tissue>
    </source>
</reference>
<dbReference type="PANTHER" id="PTHR46632:SF23">
    <property type="entry name" value="RING-TYPE E3 UBIQUITIN TRANSFERASE"/>
    <property type="match status" value="1"/>
</dbReference>
<evidence type="ECO:0000259" key="10">
    <source>
        <dbReference type="PROSITE" id="PS51081"/>
    </source>
</evidence>
<keyword evidence="6" id="KW-0862">Zinc</keyword>
<protein>
    <recommendedName>
        <fullName evidence="10">SIAH-type domain-containing protein</fullName>
    </recommendedName>
</protein>
<dbReference type="Proteomes" id="UP000886595">
    <property type="component" value="Unassembled WGS sequence"/>
</dbReference>
<evidence type="ECO:0000256" key="9">
    <source>
        <dbReference type="SAM" id="MobiDB-lite"/>
    </source>
</evidence>
<evidence type="ECO:0000256" key="7">
    <source>
        <dbReference type="ARBA" id="ARBA00024004"/>
    </source>
</evidence>
<dbReference type="Pfam" id="PF02902">
    <property type="entry name" value="Peptidase_C48"/>
    <property type="match status" value="1"/>
</dbReference>
<name>A0A8X7S2V8_BRACI</name>
<dbReference type="InterPro" id="IPR038765">
    <property type="entry name" value="Papain-like_cys_pep_sf"/>
</dbReference>
<dbReference type="InterPro" id="IPR013010">
    <property type="entry name" value="Znf_SIAH"/>
</dbReference>
<dbReference type="AlphaFoldDB" id="A0A8X7S2V8"/>
<dbReference type="GO" id="GO:0008270">
    <property type="term" value="F:zinc ion binding"/>
    <property type="evidence" value="ECO:0007669"/>
    <property type="project" value="UniProtKB-KW"/>
</dbReference>
<dbReference type="InterPro" id="IPR044286">
    <property type="entry name" value="SINL_plant"/>
</dbReference>
<feature type="domain" description="SIAH-type" evidence="10">
    <location>
        <begin position="31"/>
        <end position="94"/>
    </location>
</feature>
<keyword evidence="4 8" id="KW-0863">Zinc-finger</keyword>
<dbReference type="InterPro" id="IPR003653">
    <property type="entry name" value="Peptidase_C48_C"/>
</dbReference>
<dbReference type="EMBL" id="JAAMPC010000008">
    <property type="protein sequence ID" value="KAG2298822.1"/>
    <property type="molecule type" value="Genomic_DNA"/>
</dbReference>
<feature type="region of interest" description="Disordered" evidence="9">
    <location>
        <begin position="188"/>
        <end position="223"/>
    </location>
</feature>
<dbReference type="Gene3D" id="3.30.40.10">
    <property type="entry name" value="Zinc/RING finger domain, C3HC4 (zinc finger)"/>
    <property type="match status" value="1"/>
</dbReference>
<evidence type="ECO:0000256" key="2">
    <source>
        <dbReference type="ARBA" id="ARBA00022670"/>
    </source>
</evidence>
<comment type="caution">
    <text evidence="11">The sequence shown here is derived from an EMBL/GenBank/DDBJ whole genome shotgun (WGS) entry which is preliminary data.</text>
</comment>
<evidence type="ECO:0000256" key="6">
    <source>
        <dbReference type="ARBA" id="ARBA00022833"/>
    </source>
</evidence>
<organism evidence="11 12">
    <name type="scientific">Brassica carinata</name>
    <name type="common">Ethiopian mustard</name>
    <name type="synonym">Abyssinian cabbage</name>
    <dbReference type="NCBI Taxonomy" id="52824"/>
    <lineage>
        <taxon>Eukaryota</taxon>
        <taxon>Viridiplantae</taxon>
        <taxon>Streptophyta</taxon>
        <taxon>Embryophyta</taxon>
        <taxon>Tracheophyta</taxon>
        <taxon>Spermatophyta</taxon>
        <taxon>Magnoliopsida</taxon>
        <taxon>eudicotyledons</taxon>
        <taxon>Gunneridae</taxon>
        <taxon>Pentapetalae</taxon>
        <taxon>rosids</taxon>
        <taxon>malvids</taxon>
        <taxon>Brassicales</taxon>
        <taxon>Brassicaceae</taxon>
        <taxon>Brassiceae</taxon>
        <taxon>Brassica</taxon>
    </lineage>
</organism>
<keyword evidence="2" id="KW-0645">Protease</keyword>
<dbReference type="SUPFAM" id="SSF49599">
    <property type="entry name" value="TRAF domain-like"/>
    <property type="match status" value="1"/>
</dbReference>
<evidence type="ECO:0000256" key="1">
    <source>
        <dbReference type="ARBA" id="ARBA00005234"/>
    </source>
</evidence>
<evidence type="ECO:0000256" key="4">
    <source>
        <dbReference type="ARBA" id="ARBA00022771"/>
    </source>
</evidence>
<comment type="function">
    <text evidence="7">E3 ubiquitin-protein ligase that mediates ubiquitination and subsequent proteasomal degradation of target proteins. E3 ubiquitin ligases accept ubiquitin from an E2 ubiquitin-conjugating enzyme in the form of a thioester and then directly transfers the ubiquitin to targeted substrates. It probably triggers the ubiquitin-mediated degradation of different substrates.</text>
</comment>
<evidence type="ECO:0000313" key="11">
    <source>
        <dbReference type="EMBL" id="KAG2298822.1"/>
    </source>
</evidence>
<dbReference type="GO" id="GO:0006508">
    <property type="term" value="P:proteolysis"/>
    <property type="evidence" value="ECO:0007669"/>
    <property type="project" value="UniProtKB-KW"/>
</dbReference>
<dbReference type="PANTHER" id="PTHR46632">
    <property type="entry name" value="E3 UBIQUITIN-PROTEIN LIGASE SINA-LIKE 4"/>
    <property type="match status" value="1"/>
</dbReference>
<feature type="compositionally biased region" description="Acidic residues" evidence="9">
    <location>
        <begin position="211"/>
        <end position="221"/>
    </location>
</feature>
<evidence type="ECO:0000256" key="5">
    <source>
        <dbReference type="ARBA" id="ARBA00022801"/>
    </source>
</evidence>